<gene>
    <name evidence="5" type="ORF">SAMN04487779_1009115</name>
</gene>
<dbReference type="PANTHER" id="PTHR42812:SF5">
    <property type="entry name" value="ENDO-ARABINASE"/>
    <property type="match status" value="1"/>
</dbReference>
<name>A0A1G6VMZ5_9PROT</name>
<dbReference type="InterPro" id="IPR023296">
    <property type="entry name" value="Glyco_hydro_beta-prop_sf"/>
</dbReference>
<dbReference type="InterPro" id="IPR006710">
    <property type="entry name" value="Glyco_hydro_43"/>
</dbReference>
<dbReference type="InterPro" id="IPR051795">
    <property type="entry name" value="Glycosyl_Hydrlase_43"/>
</dbReference>
<comment type="similarity">
    <text evidence="1 4">Belongs to the glycosyl hydrolase 43 family.</text>
</comment>
<proteinExistence type="inferred from homology"/>
<dbReference type="PANTHER" id="PTHR42812">
    <property type="entry name" value="BETA-XYLOSIDASE"/>
    <property type="match status" value="1"/>
</dbReference>
<dbReference type="SUPFAM" id="SSF75005">
    <property type="entry name" value="Arabinanase/levansucrase/invertase"/>
    <property type="match status" value="1"/>
</dbReference>
<dbReference type="EMBL" id="FMZX01000009">
    <property type="protein sequence ID" value="SDD54972.1"/>
    <property type="molecule type" value="Genomic_DNA"/>
</dbReference>
<dbReference type="AlphaFoldDB" id="A0A1G6VMZ5"/>
<evidence type="ECO:0000256" key="4">
    <source>
        <dbReference type="RuleBase" id="RU361187"/>
    </source>
</evidence>
<dbReference type="Proteomes" id="UP000198925">
    <property type="component" value="Unassembled WGS sequence"/>
</dbReference>
<dbReference type="STRING" id="938405.SAMN02927895_01360"/>
<dbReference type="RefSeq" id="WP_176849615.1">
    <property type="nucleotide sequence ID" value="NZ_FMZX01000009.1"/>
</dbReference>
<evidence type="ECO:0000256" key="3">
    <source>
        <dbReference type="ARBA" id="ARBA00023295"/>
    </source>
</evidence>
<evidence type="ECO:0000256" key="1">
    <source>
        <dbReference type="ARBA" id="ARBA00009865"/>
    </source>
</evidence>
<evidence type="ECO:0000256" key="2">
    <source>
        <dbReference type="ARBA" id="ARBA00022801"/>
    </source>
</evidence>
<reference evidence="5 6" key="1">
    <citation type="submission" date="2016-10" db="EMBL/GenBank/DDBJ databases">
        <authorList>
            <person name="de Groot N.N."/>
        </authorList>
    </citation>
    <scope>NUCLEOTIDE SEQUENCE [LARGE SCALE GENOMIC DNA]</scope>
    <source>
        <strain evidence="5 6">CPCC 100156</strain>
    </source>
</reference>
<organism evidence="5 6">
    <name type="scientific">Belnapia rosea</name>
    <dbReference type="NCBI Taxonomy" id="938405"/>
    <lineage>
        <taxon>Bacteria</taxon>
        <taxon>Pseudomonadati</taxon>
        <taxon>Pseudomonadota</taxon>
        <taxon>Alphaproteobacteria</taxon>
        <taxon>Acetobacterales</taxon>
        <taxon>Roseomonadaceae</taxon>
        <taxon>Belnapia</taxon>
    </lineage>
</organism>
<accession>A0A1G6VMZ5</accession>
<protein>
    <submittedName>
        <fullName evidence="5">Glycosyl hydrolases family 43</fullName>
    </submittedName>
</protein>
<dbReference type="GO" id="GO:0005975">
    <property type="term" value="P:carbohydrate metabolic process"/>
    <property type="evidence" value="ECO:0007669"/>
    <property type="project" value="InterPro"/>
</dbReference>
<keyword evidence="2 4" id="KW-0378">Hydrolase</keyword>
<keyword evidence="3 4" id="KW-0326">Glycosidase</keyword>
<dbReference type="Pfam" id="PF04616">
    <property type="entry name" value="Glyco_hydro_43"/>
    <property type="match status" value="1"/>
</dbReference>
<dbReference type="GO" id="GO:0004553">
    <property type="term" value="F:hydrolase activity, hydrolyzing O-glycosyl compounds"/>
    <property type="evidence" value="ECO:0007669"/>
    <property type="project" value="InterPro"/>
</dbReference>
<evidence type="ECO:0000313" key="6">
    <source>
        <dbReference type="Proteomes" id="UP000198925"/>
    </source>
</evidence>
<dbReference type="Gene3D" id="2.115.10.20">
    <property type="entry name" value="Glycosyl hydrolase domain, family 43"/>
    <property type="match status" value="1"/>
</dbReference>
<sequence length="344" mass="37732">MAQYLETTYRNPLIEEVWADPAVTGPDDDGFYWSYATDDDHEPLPRRLFKVARSRDLVHWETHPPGTEAGAFAAPIPNYGRYRAAWAPDIRRLGATGWRFYGTLKFDDHEDAGPEGHGIFVAPSSGPTGFTEPTVLQRGPGFTTIDPCFYHSTVLGRNFLYWGSGHAPILGQELTEDGLGFAPGSVPRAVLAPTPGDWSDRLWEGVHVIENPLTREPIMLASKVDTWVGPYQAFALRGGAHPLDPFTPAPSPAPLLAENAAWNRCGQVFVQADAIGQLWLFYHAVRGDQVIPGTESLEANGRRGIPLRQMCMERLLFDSAGFPYVEGGGPSSTLKTGPVVLHRA</sequence>
<keyword evidence="6" id="KW-1185">Reference proteome</keyword>
<evidence type="ECO:0000313" key="5">
    <source>
        <dbReference type="EMBL" id="SDD54972.1"/>
    </source>
</evidence>